<name>A0A927W2N7_9CLOT</name>
<dbReference type="Gene3D" id="2.160.10.10">
    <property type="entry name" value="Hexapeptide repeat proteins"/>
    <property type="match status" value="1"/>
</dbReference>
<dbReference type="PANTHER" id="PTHR42811">
    <property type="entry name" value="SERINE ACETYLTRANSFERASE"/>
    <property type="match status" value="1"/>
</dbReference>
<dbReference type="Pfam" id="PF00132">
    <property type="entry name" value="Hexapep"/>
    <property type="match status" value="1"/>
</dbReference>
<proteinExistence type="inferred from homology"/>
<evidence type="ECO:0000256" key="3">
    <source>
        <dbReference type="ARBA" id="ARBA00022679"/>
    </source>
</evidence>
<dbReference type="SUPFAM" id="SSF51161">
    <property type="entry name" value="Trimeric LpxA-like enzymes"/>
    <property type="match status" value="1"/>
</dbReference>
<dbReference type="PROSITE" id="PS00101">
    <property type="entry name" value="HEXAPEP_TRANSFERASES"/>
    <property type="match status" value="1"/>
</dbReference>
<dbReference type="EMBL" id="SVCM01000049">
    <property type="protein sequence ID" value="MBE6059378.1"/>
    <property type="molecule type" value="Genomic_DNA"/>
</dbReference>
<dbReference type="Proteomes" id="UP000768462">
    <property type="component" value="Unassembled WGS sequence"/>
</dbReference>
<dbReference type="GO" id="GO:0006535">
    <property type="term" value="P:cysteine biosynthetic process from serine"/>
    <property type="evidence" value="ECO:0007669"/>
    <property type="project" value="InterPro"/>
</dbReference>
<dbReference type="CDD" id="cd03354">
    <property type="entry name" value="LbH_SAT"/>
    <property type="match status" value="1"/>
</dbReference>
<dbReference type="PIRSF" id="PIRSF000441">
    <property type="entry name" value="CysE"/>
    <property type="match status" value="1"/>
</dbReference>
<keyword evidence="3" id="KW-0808">Transferase</keyword>
<keyword evidence="5" id="KW-0012">Acyltransferase</keyword>
<comment type="caution">
    <text evidence="6">The sequence shown here is derived from an EMBL/GenBank/DDBJ whole genome shotgun (WGS) entry which is preliminary data.</text>
</comment>
<keyword evidence="4" id="KW-0677">Repeat</keyword>
<dbReference type="GO" id="GO:0005737">
    <property type="term" value="C:cytoplasm"/>
    <property type="evidence" value="ECO:0007669"/>
    <property type="project" value="InterPro"/>
</dbReference>
<dbReference type="InterPro" id="IPR005881">
    <property type="entry name" value="Ser_O-AcTrfase"/>
</dbReference>
<evidence type="ECO:0000313" key="7">
    <source>
        <dbReference type="Proteomes" id="UP000768462"/>
    </source>
</evidence>
<sequence>MKHKHNISKKKHKLSKIYDLALRIIFNMDFPSTVEFGEGLALPHLGLGVVVHPRAVLGANCKIYQNVTIGCRNNEGPPQIGDNVLIGAGACILGNVKIGNNVSIGANSVVLNDVPDNVVVVGMPAKVVKIKQIDKGE</sequence>
<evidence type="ECO:0000313" key="6">
    <source>
        <dbReference type="EMBL" id="MBE6059378.1"/>
    </source>
</evidence>
<reference evidence="6" key="1">
    <citation type="submission" date="2019-04" db="EMBL/GenBank/DDBJ databases">
        <title>Evolution of Biomass-Degrading Anaerobic Consortia Revealed by Metagenomics.</title>
        <authorList>
            <person name="Peng X."/>
        </authorList>
    </citation>
    <scope>NUCLEOTIDE SEQUENCE</scope>
    <source>
        <strain evidence="6">SIG254</strain>
    </source>
</reference>
<dbReference type="InterPro" id="IPR045304">
    <property type="entry name" value="LbH_SAT"/>
</dbReference>
<evidence type="ECO:0000256" key="4">
    <source>
        <dbReference type="ARBA" id="ARBA00022737"/>
    </source>
</evidence>
<evidence type="ECO:0000256" key="5">
    <source>
        <dbReference type="ARBA" id="ARBA00023315"/>
    </source>
</evidence>
<dbReference type="AlphaFoldDB" id="A0A927W2N7"/>
<evidence type="ECO:0000256" key="1">
    <source>
        <dbReference type="ARBA" id="ARBA00007274"/>
    </source>
</evidence>
<organism evidence="6 7">
    <name type="scientific">Clostridium sulfidigenes</name>
    <dbReference type="NCBI Taxonomy" id="318464"/>
    <lineage>
        <taxon>Bacteria</taxon>
        <taxon>Bacillati</taxon>
        <taxon>Bacillota</taxon>
        <taxon>Clostridia</taxon>
        <taxon>Eubacteriales</taxon>
        <taxon>Clostridiaceae</taxon>
        <taxon>Clostridium</taxon>
    </lineage>
</organism>
<gene>
    <name evidence="6" type="ORF">E7215_04295</name>
</gene>
<dbReference type="InterPro" id="IPR011004">
    <property type="entry name" value="Trimer_LpxA-like_sf"/>
</dbReference>
<accession>A0A927W2N7</accession>
<comment type="similarity">
    <text evidence="1">Belongs to the transferase hexapeptide repeat family.</text>
</comment>
<dbReference type="InterPro" id="IPR018357">
    <property type="entry name" value="Hexapep_transf_CS"/>
</dbReference>
<protein>
    <recommendedName>
        <fullName evidence="2">Serine acetyltransferase</fullName>
    </recommendedName>
</protein>
<dbReference type="InterPro" id="IPR001451">
    <property type="entry name" value="Hexapep"/>
</dbReference>
<dbReference type="GO" id="GO:0009001">
    <property type="term" value="F:serine O-acetyltransferase activity"/>
    <property type="evidence" value="ECO:0007669"/>
    <property type="project" value="InterPro"/>
</dbReference>
<evidence type="ECO:0000256" key="2">
    <source>
        <dbReference type="ARBA" id="ARBA00018522"/>
    </source>
</evidence>